<keyword evidence="1" id="KW-1133">Transmembrane helix</keyword>
<evidence type="ECO:0000313" key="2">
    <source>
        <dbReference type="EMBL" id="SMO78359.1"/>
    </source>
</evidence>
<organism evidence="2 3">
    <name type="scientific">Geodermatophilus aquaeductus</name>
    <dbReference type="NCBI Taxonomy" id="1564161"/>
    <lineage>
        <taxon>Bacteria</taxon>
        <taxon>Bacillati</taxon>
        <taxon>Actinomycetota</taxon>
        <taxon>Actinomycetes</taxon>
        <taxon>Geodermatophilales</taxon>
        <taxon>Geodermatophilaceae</taxon>
        <taxon>Geodermatophilus</taxon>
    </lineage>
</organism>
<keyword evidence="1" id="KW-0472">Membrane</keyword>
<name>A0A521E330_9ACTN</name>
<protein>
    <submittedName>
        <fullName evidence="2">Uncharacterized protein</fullName>
    </submittedName>
</protein>
<dbReference type="Proteomes" id="UP000317484">
    <property type="component" value="Unassembled WGS sequence"/>
</dbReference>
<dbReference type="AlphaFoldDB" id="A0A521E330"/>
<sequence length="107" mass="10224">MTLGRILGIALLPVGGLAVFLGWYLADQRPDQAAGGWVVAGIGVLLVLVTAGMAVTGRPRVPVSPGGRPAAGAAASAAGIGTALAGLPDLGASADGGSGLLDALDLL</sequence>
<keyword evidence="3" id="KW-1185">Reference proteome</keyword>
<keyword evidence="1" id="KW-0812">Transmembrane</keyword>
<gene>
    <name evidence="2" type="ORF">SAMN06273567_104186</name>
</gene>
<feature type="transmembrane region" description="Helical" evidence="1">
    <location>
        <begin position="33"/>
        <end position="55"/>
    </location>
</feature>
<dbReference type="EMBL" id="FXTJ01000004">
    <property type="protein sequence ID" value="SMO78359.1"/>
    <property type="molecule type" value="Genomic_DNA"/>
</dbReference>
<evidence type="ECO:0000256" key="1">
    <source>
        <dbReference type="SAM" id="Phobius"/>
    </source>
</evidence>
<reference evidence="2 3" key="1">
    <citation type="submission" date="2017-05" db="EMBL/GenBank/DDBJ databases">
        <authorList>
            <person name="Varghese N."/>
            <person name="Submissions S."/>
        </authorList>
    </citation>
    <scope>NUCLEOTIDE SEQUENCE [LARGE SCALE GENOMIC DNA]</scope>
    <source>
        <strain evidence="2 3">DSM 46834</strain>
    </source>
</reference>
<dbReference type="RefSeq" id="WP_142458791.1">
    <property type="nucleotide sequence ID" value="NZ_FXTJ01000004.1"/>
</dbReference>
<proteinExistence type="predicted"/>
<evidence type="ECO:0000313" key="3">
    <source>
        <dbReference type="Proteomes" id="UP000317484"/>
    </source>
</evidence>
<feature type="transmembrane region" description="Helical" evidence="1">
    <location>
        <begin position="6"/>
        <end position="26"/>
    </location>
</feature>
<accession>A0A521E330</accession>